<feature type="region of interest" description="Disordered" evidence="1">
    <location>
        <begin position="82"/>
        <end position="103"/>
    </location>
</feature>
<sequence>MLIELRIRRAAGEPLPNSPVDGIRILALLPKQWRKDLRNVTGDIAIRVHTDEETTNAQVRAEVTEILTNPEVSDWELVTCKTLAGHPTKQERTDHERPRPEDR</sequence>
<accession>A0ABP7HIS5</accession>
<evidence type="ECO:0000313" key="2">
    <source>
        <dbReference type="EMBL" id="GAA3796162.1"/>
    </source>
</evidence>
<feature type="compositionally biased region" description="Basic and acidic residues" evidence="1">
    <location>
        <begin position="88"/>
        <end position="103"/>
    </location>
</feature>
<gene>
    <name evidence="2" type="ORF">GCM10022226_14350</name>
</gene>
<comment type="caution">
    <text evidence="2">The sequence shown here is derived from an EMBL/GenBank/DDBJ whole genome shotgun (WGS) entry which is preliminary data.</text>
</comment>
<proteinExistence type="predicted"/>
<dbReference type="RefSeq" id="WP_344935803.1">
    <property type="nucleotide sequence ID" value="NZ_BAAAZR010000002.1"/>
</dbReference>
<evidence type="ECO:0008006" key="4">
    <source>
        <dbReference type="Google" id="ProtNLM"/>
    </source>
</evidence>
<dbReference type="Proteomes" id="UP001500888">
    <property type="component" value="Unassembled WGS sequence"/>
</dbReference>
<keyword evidence="3" id="KW-1185">Reference proteome</keyword>
<evidence type="ECO:0000313" key="3">
    <source>
        <dbReference type="Proteomes" id="UP001500888"/>
    </source>
</evidence>
<evidence type="ECO:0000256" key="1">
    <source>
        <dbReference type="SAM" id="MobiDB-lite"/>
    </source>
</evidence>
<protein>
    <recommendedName>
        <fullName evidence="4">Phosphoribosylformylglycinamidine synthase</fullName>
    </recommendedName>
</protein>
<reference evidence="3" key="1">
    <citation type="journal article" date="2019" name="Int. J. Syst. Evol. Microbiol.">
        <title>The Global Catalogue of Microorganisms (GCM) 10K type strain sequencing project: providing services to taxonomists for standard genome sequencing and annotation.</title>
        <authorList>
            <consortium name="The Broad Institute Genomics Platform"/>
            <consortium name="The Broad Institute Genome Sequencing Center for Infectious Disease"/>
            <person name="Wu L."/>
            <person name="Ma J."/>
        </authorList>
    </citation>
    <scope>NUCLEOTIDE SEQUENCE [LARGE SCALE GENOMIC DNA]</scope>
    <source>
        <strain evidence="3">JCM 16908</strain>
    </source>
</reference>
<dbReference type="EMBL" id="BAAAZR010000002">
    <property type="protein sequence ID" value="GAA3796162.1"/>
    <property type="molecule type" value="Genomic_DNA"/>
</dbReference>
<organism evidence="2 3">
    <name type="scientific">Sphaerisporangium flaviroseum</name>
    <dbReference type="NCBI Taxonomy" id="509199"/>
    <lineage>
        <taxon>Bacteria</taxon>
        <taxon>Bacillati</taxon>
        <taxon>Actinomycetota</taxon>
        <taxon>Actinomycetes</taxon>
        <taxon>Streptosporangiales</taxon>
        <taxon>Streptosporangiaceae</taxon>
        <taxon>Sphaerisporangium</taxon>
    </lineage>
</organism>
<name>A0ABP7HIS5_9ACTN</name>